<gene>
    <name evidence="2" type="ORF">CY34DRAFT_10501</name>
</gene>
<proteinExistence type="predicted"/>
<protein>
    <submittedName>
        <fullName evidence="2">Unplaced genomic scaffold CY34scaffold_44, whole genome shotgun sequence</fullName>
    </submittedName>
</protein>
<dbReference type="AlphaFoldDB" id="A0A0D0B613"/>
<feature type="region of interest" description="Disordered" evidence="1">
    <location>
        <begin position="1"/>
        <end position="29"/>
    </location>
</feature>
<name>A0A0D0B613_9AGAM</name>
<evidence type="ECO:0000256" key="1">
    <source>
        <dbReference type="SAM" id="MobiDB-lite"/>
    </source>
</evidence>
<accession>A0A0D0B613</accession>
<keyword evidence="3" id="KW-1185">Reference proteome</keyword>
<organism evidence="2 3">
    <name type="scientific">Suillus luteus UH-Slu-Lm8-n1</name>
    <dbReference type="NCBI Taxonomy" id="930992"/>
    <lineage>
        <taxon>Eukaryota</taxon>
        <taxon>Fungi</taxon>
        <taxon>Dikarya</taxon>
        <taxon>Basidiomycota</taxon>
        <taxon>Agaricomycotina</taxon>
        <taxon>Agaricomycetes</taxon>
        <taxon>Agaricomycetidae</taxon>
        <taxon>Boletales</taxon>
        <taxon>Suillineae</taxon>
        <taxon>Suillaceae</taxon>
        <taxon>Suillus</taxon>
    </lineage>
</organism>
<feature type="compositionally biased region" description="Low complexity" evidence="1">
    <location>
        <begin position="1"/>
        <end position="15"/>
    </location>
</feature>
<feature type="compositionally biased region" description="Acidic residues" evidence="1">
    <location>
        <begin position="16"/>
        <end position="28"/>
    </location>
</feature>
<dbReference type="EMBL" id="KN835175">
    <property type="protein sequence ID" value="KIK45314.1"/>
    <property type="molecule type" value="Genomic_DNA"/>
</dbReference>
<dbReference type="Proteomes" id="UP000054485">
    <property type="component" value="Unassembled WGS sequence"/>
</dbReference>
<dbReference type="InParanoid" id="A0A0D0B613"/>
<reference evidence="3" key="2">
    <citation type="submission" date="2015-01" db="EMBL/GenBank/DDBJ databases">
        <title>Evolutionary Origins and Diversification of the Mycorrhizal Mutualists.</title>
        <authorList>
            <consortium name="DOE Joint Genome Institute"/>
            <consortium name="Mycorrhizal Genomics Consortium"/>
            <person name="Kohler A."/>
            <person name="Kuo A."/>
            <person name="Nagy L.G."/>
            <person name="Floudas D."/>
            <person name="Copeland A."/>
            <person name="Barry K.W."/>
            <person name="Cichocki N."/>
            <person name="Veneault-Fourrey C."/>
            <person name="LaButti K."/>
            <person name="Lindquist E.A."/>
            <person name="Lipzen A."/>
            <person name="Lundell T."/>
            <person name="Morin E."/>
            <person name="Murat C."/>
            <person name="Riley R."/>
            <person name="Ohm R."/>
            <person name="Sun H."/>
            <person name="Tunlid A."/>
            <person name="Henrissat B."/>
            <person name="Grigoriev I.V."/>
            <person name="Hibbett D.S."/>
            <person name="Martin F."/>
        </authorList>
    </citation>
    <scope>NUCLEOTIDE SEQUENCE [LARGE SCALE GENOMIC DNA]</scope>
    <source>
        <strain evidence="3">UH-Slu-Lm8-n1</strain>
    </source>
</reference>
<evidence type="ECO:0000313" key="3">
    <source>
        <dbReference type="Proteomes" id="UP000054485"/>
    </source>
</evidence>
<dbReference type="HOGENOM" id="CLU_3033970_0_0_1"/>
<reference evidence="2 3" key="1">
    <citation type="submission" date="2014-04" db="EMBL/GenBank/DDBJ databases">
        <authorList>
            <consortium name="DOE Joint Genome Institute"/>
            <person name="Kuo A."/>
            <person name="Ruytinx J."/>
            <person name="Rineau F."/>
            <person name="Colpaert J."/>
            <person name="Kohler A."/>
            <person name="Nagy L.G."/>
            <person name="Floudas D."/>
            <person name="Copeland A."/>
            <person name="Barry K.W."/>
            <person name="Cichocki N."/>
            <person name="Veneault-Fourrey C."/>
            <person name="LaButti K."/>
            <person name="Lindquist E.A."/>
            <person name="Lipzen A."/>
            <person name="Lundell T."/>
            <person name="Morin E."/>
            <person name="Murat C."/>
            <person name="Sun H."/>
            <person name="Tunlid A."/>
            <person name="Henrissat B."/>
            <person name="Grigoriev I.V."/>
            <person name="Hibbett D.S."/>
            <person name="Martin F."/>
            <person name="Nordberg H.P."/>
            <person name="Cantor M.N."/>
            <person name="Hua S.X."/>
        </authorList>
    </citation>
    <scope>NUCLEOTIDE SEQUENCE [LARGE SCALE GENOMIC DNA]</scope>
    <source>
        <strain evidence="2 3">UH-Slu-Lm8-n1</strain>
    </source>
</reference>
<evidence type="ECO:0000313" key="2">
    <source>
        <dbReference type="EMBL" id="KIK45314.1"/>
    </source>
</evidence>
<sequence>MNSPNNNVLNANNAADADEGDDEGEVDDGPTVLQVHVQLARTPSELNIAHLPNLL</sequence>